<evidence type="ECO:0000259" key="1">
    <source>
        <dbReference type="Pfam" id="PF09848"/>
    </source>
</evidence>
<evidence type="ECO:0000313" key="3">
    <source>
        <dbReference type="Proteomes" id="UP000243588"/>
    </source>
</evidence>
<name>A0A1G8FJJ2_9FLAO</name>
<dbReference type="InterPro" id="IPR018647">
    <property type="entry name" value="SLFN_3-like_DNA/RNA_helicase"/>
</dbReference>
<organism evidence="2 3">
    <name type="scientific">Myroides phaeus</name>
    <dbReference type="NCBI Taxonomy" id="702745"/>
    <lineage>
        <taxon>Bacteria</taxon>
        <taxon>Pseudomonadati</taxon>
        <taxon>Bacteroidota</taxon>
        <taxon>Flavobacteriia</taxon>
        <taxon>Flavobacteriales</taxon>
        <taxon>Flavobacteriaceae</taxon>
        <taxon>Myroides</taxon>
    </lineage>
</organism>
<dbReference type="InterPro" id="IPR027417">
    <property type="entry name" value="P-loop_NTPase"/>
</dbReference>
<dbReference type="RefSeq" id="WP_218127656.1">
    <property type="nucleotide sequence ID" value="NZ_FNDQ01000017.1"/>
</dbReference>
<keyword evidence="3" id="KW-1185">Reference proteome</keyword>
<reference evidence="3" key="1">
    <citation type="submission" date="2016-10" db="EMBL/GenBank/DDBJ databases">
        <authorList>
            <person name="Varghese N."/>
            <person name="Submissions S."/>
        </authorList>
    </citation>
    <scope>NUCLEOTIDE SEQUENCE [LARGE SCALE GENOMIC DNA]</scope>
    <source>
        <strain evidence="3">DSM 23313</strain>
    </source>
</reference>
<protein>
    <recommendedName>
        <fullName evidence="1">Schlafen group 3-like DNA/RNA helicase domain-containing protein</fullName>
    </recommendedName>
</protein>
<accession>A0A1G8FJJ2</accession>
<sequence>MESVHFITGDYFNKSATLDIESNLIRYIAADGKFKPINGNLGIANHHYYQQKEVYWDLFTGIWDSLRSIGIARHSLDYIDNSDLFKYSPYKSLSGGQVEGLKKILNCLLDDNAKISLIEGGAGTGKSILAIFLFKLLKTELSDFNYSDFEDSETELLDLLERVKERYSDLKMALVIPMSSFRKTISNVFKNIQGLNAKMVIGPAEMVKSHYDILIIDESHRLRRRVNLGAYYGKFDEYCLALGLDKETSSELEWAQLQSDKLVLFYDEKQSIKPSDVLQEDFEDSDRSIFIRFCIFSNPESLMLAVNCFQDIFCRHIPIFSPKYITES</sequence>
<feature type="domain" description="Schlafen group 3-like DNA/RNA helicase" evidence="1">
    <location>
        <begin position="114"/>
        <end position="281"/>
    </location>
</feature>
<proteinExistence type="predicted"/>
<evidence type="ECO:0000313" key="2">
    <source>
        <dbReference type="EMBL" id="SDH82322.1"/>
    </source>
</evidence>
<dbReference type="EMBL" id="FNDQ01000017">
    <property type="protein sequence ID" value="SDH82322.1"/>
    <property type="molecule type" value="Genomic_DNA"/>
</dbReference>
<dbReference type="SUPFAM" id="SSF52540">
    <property type="entry name" value="P-loop containing nucleoside triphosphate hydrolases"/>
    <property type="match status" value="1"/>
</dbReference>
<dbReference type="Pfam" id="PF09848">
    <property type="entry name" value="SLFN-g3_helicase"/>
    <property type="match status" value="1"/>
</dbReference>
<gene>
    <name evidence="2" type="ORF">SAMN05421818_11726</name>
</gene>
<dbReference type="Gene3D" id="3.40.50.300">
    <property type="entry name" value="P-loop containing nucleotide triphosphate hydrolases"/>
    <property type="match status" value="1"/>
</dbReference>
<dbReference type="STRING" id="702745.SAMN05421818_11726"/>
<dbReference type="Proteomes" id="UP000243588">
    <property type="component" value="Unassembled WGS sequence"/>
</dbReference>
<dbReference type="AlphaFoldDB" id="A0A1G8FJJ2"/>